<dbReference type="PROSITE" id="PS51450">
    <property type="entry name" value="LRR"/>
    <property type="match status" value="9"/>
</dbReference>
<dbReference type="SMART" id="SM00369">
    <property type="entry name" value="LRR_TYP"/>
    <property type="match status" value="6"/>
</dbReference>
<proteinExistence type="predicted"/>
<evidence type="ECO:0000313" key="4">
    <source>
        <dbReference type="Proteomes" id="UP001642409"/>
    </source>
</evidence>
<dbReference type="InterPro" id="IPR001611">
    <property type="entry name" value="Leu-rich_rpt"/>
</dbReference>
<dbReference type="Pfam" id="PF12799">
    <property type="entry name" value="LRR_4"/>
    <property type="match status" value="5"/>
</dbReference>
<evidence type="ECO:0000256" key="1">
    <source>
        <dbReference type="ARBA" id="ARBA00022614"/>
    </source>
</evidence>
<dbReference type="SUPFAM" id="SSF52058">
    <property type="entry name" value="L domain-like"/>
    <property type="match status" value="2"/>
</dbReference>
<keyword evidence="2" id="KW-0677">Repeat</keyword>
<accession>A0ABP1GSM9</accession>
<sequence length="594" mass="69529">MNQENFVLENRTEDAEYNYTMKQKYKHKIQNGELQIKNIRKLINLKSFQDFQIHKLELIECTNIVAKLKNSSIKELIIRICGLKDYEDIELENLEILEISNWTLKIQNIQKFNKLQHLNITCTNCTDISNLYLPQLRILNLRDNKLKDLTPISKFVNLEELNLSNNQDIKNTYPIQYLKKLTKLNLSYCQLYFVIQFEELTNLLVELDVSDNFNVDLSSFKHFVNLKILNISRTNTDTINVLQPLNNLETLDISKNDIVNIDILKYFCNLTYLNLSYTDVQNIELLPQLVHLKEIDLSNNPKMDFQPLQKMIQLRKLILAYNQLSNISFLSGLINLKHLNLSSNNILEFTPLQYVVSLTYLNISSCKIIDISYLRTLVKLEVLHMRLNQISNISHLQNLVKLTDLDISYNFIKEISVLKKLKCLKTLWLSRNKGVNIAPLQYLVQLTELTLDECDLYEISALKPLENLEYLDIASNYIIYFYPISSLETQINFEGNLTVESSDLFTFYDVKNKSQYTDQPTEQQIQLAEKMKMVDVNMSSVRDINSKRKNYLFRKLVATTAVIQQSLKLYNMFSSFSMKVVQLFAQLDAQEDQQ</sequence>
<dbReference type="InterPro" id="IPR050836">
    <property type="entry name" value="SDS22/Internalin_LRR"/>
</dbReference>
<gene>
    <name evidence="3" type="ORF">HINF_LOCUS4982</name>
</gene>
<dbReference type="PANTHER" id="PTHR46652:SF3">
    <property type="entry name" value="LEUCINE-RICH REPEAT-CONTAINING PROTEIN 9"/>
    <property type="match status" value="1"/>
</dbReference>
<dbReference type="PANTHER" id="PTHR46652">
    <property type="entry name" value="LEUCINE-RICH REPEAT AND IQ DOMAIN-CONTAINING PROTEIN 1-RELATED"/>
    <property type="match status" value="1"/>
</dbReference>
<dbReference type="InterPro" id="IPR032675">
    <property type="entry name" value="LRR_dom_sf"/>
</dbReference>
<keyword evidence="4" id="KW-1185">Reference proteome</keyword>
<dbReference type="InterPro" id="IPR003591">
    <property type="entry name" value="Leu-rich_rpt_typical-subtyp"/>
</dbReference>
<dbReference type="Gene3D" id="3.80.10.10">
    <property type="entry name" value="Ribonuclease Inhibitor"/>
    <property type="match status" value="2"/>
</dbReference>
<keyword evidence="1" id="KW-0433">Leucine-rich repeat</keyword>
<protein>
    <submittedName>
        <fullName evidence="3">Leucine-rich_repeat domain-containing protein</fullName>
    </submittedName>
</protein>
<name>A0ABP1GSM9_9EUKA</name>
<dbReference type="InterPro" id="IPR025875">
    <property type="entry name" value="Leu-rich_rpt_4"/>
</dbReference>
<dbReference type="EMBL" id="CAXDID020000009">
    <property type="protein sequence ID" value="CAL5978835.1"/>
    <property type="molecule type" value="Genomic_DNA"/>
</dbReference>
<comment type="caution">
    <text evidence="3">The sequence shown here is derived from an EMBL/GenBank/DDBJ whole genome shotgun (WGS) entry which is preliminary data.</text>
</comment>
<evidence type="ECO:0000256" key="2">
    <source>
        <dbReference type="ARBA" id="ARBA00022737"/>
    </source>
</evidence>
<organism evidence="3 4">
    <name type="scientific">Hexamita inflata</name>
    <dbReference type="NCBI Taxonomy" id="28002"/>
    <lineage>
        <taxon>Eukaryota</taxon>
        <taxon>Metamonada</taxon>
        <taxon>Diplomonadida</taxon>
        <taxon>Hexamitidae</taxon>
        <taxon>Hexamitinae</taxon>
        <taxon>Hexamita</taxon>
    </lineage>
</organism>
<dbReference type="Proteomes" id="UP001642409">
    <property type="component" value="Unassembled WGS sequence"/>
</dbReference>
<evidence type="ECO:0000313" key="3">
    <source>
        <dbReference type="EMBL" id="CAL5978835.1"/>
    </source>
</evidence>
<dbReference type="SMART" id="SM00365">
    <property type="entry name" value="LRR_SD22"/>
    <property type="match status" value="8"/>
</dbReference>
<reference evidence="3 4" key="1">
    <citation type="submission" date="2024-07" db="EMBL/GenBank/DDBJ databases">
        <authorList>
            <person name="Akdeniz Z."/>
        </authorList>
    </citation>
    <scope>NUCLEOTIDE SEQUENCE [LARGE SCALE GENOMIC DNA]</scope>
</reference>